<evidence type="ECO:0000313" key="2">
    <source>
        <dbReference type="EMBL" id="WGW04524.1"/>
    </source>
</evidence>
<keyword evidence="1" id="KW-1133">Transmembrane helix</keyword>
<feature type="transmembrane region" description="Helical" evidence="1">
    <location>
        <begin position="315"/>
        <end position="337"/>
    </location>
</feature>
<name>A0ABY8QJ08_9RHOB</name>
<proteinExistence type="predicted"/>
<keyword evidence="3" id="KW-1185">Reference proteome</keyword>
<feature type="transmembrane region" description="Helical" evidence="1">
    <location>
        <begin position="167"/>
        <end position="188"/>
    </location>
</feature>
<sequence length="451" mass="47040">MTAIDTTQFSDPPLGHLGIIGRIGKLAMPLMVGSLAAAGLQVVKAGILTYNGEEAALYSLSLVQPAFIFMLAFLEALAITNQVFSSKSVTNWAKGDVLRATRVFSVIGLVLTALLVAGFYGASFAVAGRWPDAAPVLPQMGLFVLSMAPYLLFELRNGALRGQGKTAKALIPFAVLIVADVVATWVAVAELGMGFHGVLIGNAAGPLIALPLVTLMLRREIGDAPRGEAGDFKKHMIGLTIGVAGPVFVSMFAGSASAAVIFPTLATLGSDVASGFLVIVRLRILFIIPAIAVGSAIAILINQMPEQGHASEKRGILSVGVTTVLGIYALATFGIYVMRAQVVGLVVPAENAALFAATLDLMMVLIVTFFLVAAFTMLQVILEHLGMGVRVLVVTIATELATIGLVFAVLARGYGLDGVLQTMNVIAVATFVLLGAVFVGYVRKMGRSDAV</sequence>
<feature type="transmembrane region" description="Helical" evidence="1">
    <location>
        <begin position="136"/>
        <end position="155"/>
    </location>
</feature>
<feature type="transmembrane region" description="Helical" evidence="1">
    <location>
        <begin position="55"/>
        <end position="79"/>
    </location>
</feature>
<reference evidence="2 3" key="1">
    <citation type="submission" date="2023-05" db="EMBL/GenBank/DDBJ databases">
        <title>YMD87, complete Genome.</title>
        <authorList>
            <person name="Zhang J."/>
            <person name="Xu X."/>
        </authorList>
    </citation>
    <scope>NUCLEOTIDE SEQUENCE [LARGE SCALE GENOMIC DNA]</scope>
    <source>
        <strain evidence="2 3">YMD87</strain>
    </source>
</reference>
<accession>A0ABY8QJ08</accession>
<feature type="transmembrane region" description="Helical" evidence="1">
    <location>
        <begin position="352"/>
        <end position="375"/>
    </location>
</feature>
<gene>
    <name evidence="2" type="ORF">QF118_02945</name>
</gene>
<organism evidence="2 3">
    <name type="scientific">Tropicibacter oceani</name>
    <dbReference type="NCBI Taxonomy" id="3058420"/>
    <lineage>
        <taxon>Bacteria</taxon>
        <taxon>Pseudomonadati</taxon>
        <taxon>Pseudomonadota</taxon>
        <taxon>Alphaproteobacteria</taxon>
        <taxon>Rhodobacterales</taxon>
        <taxon>Roseobacteraceae</taxon>
        <taxon>Tropicibacter</taxon>
    </lineage>
</organism>
<feature type="transmembrane region" description="Helical" evidence="1">
    <location>
        <begin position="26"/>
        <end position="43"/>
    </location>
</feature>
<dbReference type="RefSeq" id="WP_282301159.1">
    <property type="nucleotide sequence ID" value="NZ_CP124616.1"/>
</dbReference>
<feature type="transmembrane region" description="Helical" evidence="1">
    <location>
        <begin position="387"/>
        <end position="411"/>
    </location>
</feature>
<keyword evidence="1" id="KW-0472">Membrane</keyword>
<evidence type="ECO:0000256" key="1">
    <source>
        <dbReference type="SAM" id="Phobius"/>
    </source>
</evidence>
<protein>
    <recommendedName>
        <fullName evidence="4">Multidrug resistance protein NorM</fullName>
    </recommendedName>
</protein>
<dbReference type="EMBL" id="CP124616">
    <property type="protein sequence ID" value="WGW04524.1"/>
    <property type="molecule type" value="Genomic_DNA"/>
</dbReference>
<feature type="transmembrane region" description="Helical" evidence="1">
    <location>
        <begin position="282"/>
        <end position="303"/>
    </location>
</feature>
<feature type="transmembrane region" description="Helical" evidence="1">
    <location>
        <begin position="423"/>
        <end position="442"/>
    </location>
</feature>
<evidence type="ECO:0008006" key="4">
    <source>
        <dbReference type="Google" id="ProtNLM"/>
    </source>
</evidence>
<feature type="transmembrane region" description="Helical" evidence="1">
    <location>
        <begin position="100"/>
        <end position="124"/>
    </location>
</feature>
<keyword evidence="1" id="KW-0812">Transmembrane</keyword>
<feature type="transmembrane region" description="Helical" evidence="1">
    <location>
        <begin position="194"/>
        <end position="217"/>
    </location>
</feature>
<feature type="transmembrane region" description="Helical" evidence="1">
    <location>
        <begin position="237"/>
        <end position="262"/>
    </location>
</feature>
<dbReference type="Proteomes" id="UP001241605">
    <property type="component" value="Chromosome"/>
</dbReference>
<evidence type="ECO:0000313" key="3">
    <source>
        <dbReference type="Proteomes" id="UP001241605"/>
    </source>
</evidence>